<dbReference type="PANTHER" id="PTHR34800:SF1">
    <property type="entry name" value="TETRAPYRROLE-BINDING PROTEIN, CHLOROPLASTIC"/>
    <property type="match status" value="1"/>
</dbReference>
<dbReference type="Gene3D" id="1.25.40.620">
    <property type="match status" value="1"/>
</dbReference>
<dbReference type="Gene3D" id="1.10.10.1770">
    <property type="entry name" value="Gun4-like"/>
    <property type="match status" value="1"/>
</dbReference>
<dbReference type="GO" id="GO:0006508">
    <property type="term" value="P:proteolysis"/>
    <property type="evidence" value="ECO:0007669"/>
    <property type="project" value="UniProtKB-KW"/>
</dbReference>
<keyword evidence="3" id="KW-1185">Reference proteome</keyword>
<dbReference type="EMBL" id="JBEPLY010000004">
    <property type="protein sequence ID" value="MET3599634.1"/>
    <property type="molecule type" value="Genomic_DNA"/>
</dbReference>
<dbReference type="GO" id="GO:0008233">
    <property type="term" value="F:peptidase activity"/>
    <property type="evidence" value="ECO:0007669"/>
    <property type="project" value="UniProtKB-KW"/>
</dbReference>
<feature type="domain" description="GUN4-like" evidence="1">
    <location>
        <begin position="38"/>
        <end position="168"/>
    </location>
</feature>
<evidence type="ECO:0000313" key="3">
    <source>
        <dbReference type="Proteomes" id="UP001549164"/>
    </source>
</evidence>
<organism evidence="2 3">
    <name type="scientific">Martelella mangrovi</name>
    <dbReference type="NCBI Taxonomy" id="1397477"/>
    <lineage>
        <taxon>Bacteria</taxon>
        <taxon>Pseudomonadati</taxon>
        <taxon>Pseudomonadota</taxon>
        <taxon>Alphaproteobacteria</taxon>
        <taxon>Hyphomicrobiales</taxon>
        <taxon>Aurantimonadaceae</taxon>
        <taxon>Martelella</taxon>
    </lineage>
</organism>
<sequence>MKKLLENKTLVAVCGVVAIVVISALTFLQGRAAYNPAHRYEQLRADLARGDFRAANTEASEITLVLANRTNEGWLGKDDIENLPCADIIYMDRLFAEASGGKFGLSAQREVLDALPETTPDGVLLSSAPETLVAFGEAVGWRRDGKWLTYDAMSFSPEDAPKGHLPVFKPEDKIRAPFKSRNGRPQTGGALYDLLTHRLDACQPGLSG</sequence>
<gene>
    <name evidence="2" type="ORF">ABID12_001573</name>
</gene>
<evidence type="ECO:0000313" key="2">
    <source>
        <dbReference type="EMBL" id="MET3599634.1"/>
    </source>
</evidence>
<comment type="caution">
    <text evidence="2">The sequence shown here is derived from an EMBL/GenBank/DDBJ whole genome shotgun (WGS) entry which is preliminary data.</text>
</comment>
<evidence type="ECO:0000259" key="1">
    <source>
        <dbReference type="Pfam" id="PF05419"/>
    </source>
</evidence>
<protein>
    <submittedName>
        <fullName evidence="2">ATP-dependent protease HslVU (ClpYQ) peptidase subunit</fullName>
    </submittedName>
</protein>
<dbReference type="CDD" id="cd16383">
    <property type="entry name" value="GUN4"/>
    <property type="match status" value="1"/>
</dbReference>
<proteinExistence type="predicted"/>
<dbReference type="InterPro" id="IPR008629">
    <property type="entry name" value="GUN4-like"/>
</dbReference>
<dbReference type="Pfam" id="PF05419">
    <property type="entry name" value="GUN4"/>
    <property type="match status" value="1"/>
</dbReference>
<dbReference type="SUPFAM" id="SSF140869">
    <property type="entry name" value="GUN4-like"/>
    <property type="match status" value="1"/>
</dbReference>
<dbReference type="Proteomes" id="UP001549164">
    <property type="component" value="Unassembled WGS sequence"/>
</dbReference>
<keyword evidence="2" id="KW-0378">Hydrolase</keyword>
<keyword evidence="2" id="KW-0645">Protease</keyword>
<reference evidence="2 3" key="1">
    <citation type="submission" date="2024-06" db="EMBL/GenBank/DDBJ databases">
        <title>Genomic Encyclopedia of Type Strains, Phase IV (KMG-IV): sequencing the most valuable type-strain genomes for metagenomic binning, comparative biology and taxonomic classification.</title>
        <authorList>
            <person name="Goeker M."/>
        </authorList>
    </citation>
    <scope>NUCLEOTIDE SEQUENCE [LARGE SCALE GENOMIC DNA]</scope>
    <source>
        <strain evidence="2 3">DSM 28102</strain>
    </source>
</reference>
<dbReference type="PANTHER" id="PTHR34800">
    <property type="entry name" value="TETRAPYRROLE-BINDING PROTEIN, CHLOROPLASTIC"/>
    <property type="match status" value="1"/>
</dbReference>
<dbReference type="InterPro" id="IPR037215">
    <property type="entry name" value="GUN4-like_sf"/>
</dbReference>
<dbReference type="RefSeq" id="WP_354433742.1">
    <property type="nucleotide sequence ID" value="NZ_JBEPLY010000004.1"/>
</dbReference>
<name>A0ABV2IAL3_9HYPH</name>
<accession>A0ABV2IAL3</accession>